<sequence length="293" mass="32835">MNVDIIPLSEIDVGSRLRAIDEDNACVIAASMQEHGQRTPIEVRKVGKRYRLIAGAHRLRALEIAGIDAAFAVVMKATDIEAELLEIDENLCRHELNPLDRATFLARRKAVYEELHPETKHGGDRKSDQVDNLVHLIPSFTEATALKLGLDSRTIRRSITRYTSITPDVRTEISGTWLASSGVQLDALAKETPEMQRQIADYVLQWPGVRNVVEIVRQIQNKPKAAPASAFEKFLSMWRKMDSRTRLQALVHVRSEIAGAWDQLWLSFSEDERANIIEDIAPSLPGAVSREAA</sequence>
<dbReference type="CDD" id="cd16409">
    <property type="entry name" value="ParB_N_like"/>
    <property type="match status" value="1"/>
</dbReference>
<dbReference type="InterPro" id="IPR050336">
    <property type="entry name" value="Chromosome_partition/occlusion"/>
</dbReference>
<reference evidence="2 3" key="1">
    <citation type="journal article" date="2020" name="Int. J. Syst. Evol. Microbiol.">
        <title>Novel acetic acid bacteria from cider fermentations: Acetobacter conturbans sp. nov. and Acetobacter fallax sp. nov.</title>
        <authorList>
            <person name="Sombolestani A.S."/>
            <person name="Cleenwerck I."/>
            <person name="Cnockaert M."/>
            <person name="Borremans W."/>
            <person name="Wieme A.D."/>
            <person name="De Vuyst L."/>
            <person name="Vandamme P."/>
        </authorList>
    </citation>
    <scope>NUCLEOTIDE SEQUENCE [LARGE SCALE GENOMIC DNA]</scope>
    <source>
        <strain evidence="2 3">LMG 1637</strain>
    </source>
</reference>
<proteinExistence type="predicted"/>
<dbReference type="EMBL" id="WOSW01000025">
    <property type="protein sequence ID" value="NHO33293.1"/>
    <property type="molecule type" value="Genomic_DNA"/>
</dbReference>
<dbReference type="SUPFAM" id="SSF110849">
    <property type="entry name" value="ParB/Sulfiredoxin"/>
    <property type="match status" value="1"/>
</dbReference>
<accession>A0ABX0KBX6</accession>
<evidence type="ECO:0000313" key="3">
    <source>
        <dbReference type="Proteomes" id="UP000615326"/>
    </source>
</evidence>
<dbReference type="Pfam" id="PF02195">
    <property type="entry name" value="ParB_N"/>
    <property type="match status" value="1"/>
</dbReference>
<gene>
    <name evidence="2" type="ORF">GOB84_12110</name>
</gene>
<dbReference type="PANTHER" id="PTHR33375:SF1">
    <property type="entry name" value="CHROMOSOME-PARTITIONING PROTEIN PARB-RELATED"/>
    <property type="match status" value="1"/>
</dbReference>
<dbReference type="Gene3D" id="3.90.1530.30">
    <property type="match status" value="1"/>
</dbReference>
<dbReference type="PANTHER" id="PTHR33375">
    <property type="entry name" value="CHROMOSOME-PARTITIONING PROTEIN PARB-RELATED"/>
    <property type="match status" value="1"/>
</dbReference>
<comment type="caution">
    <text evidence="2">The sequence shown here is derived from an EMBL/GenBank/DDBJ whole genome shotgun (WGS) entry which is preliminary data.</text>
</comment>
<protein>
    <recommendedName>
        <fullName evidence="1">ParB-like N-terminal domain-containing protein</fullName>
    </recommendedName>
</protein>
<dbReference type="InterPro" id="IPR003115">
    <property type="entry name" value="ParB_N"/>
</dbReference>
<dbReference type="Proteomes" id="UP000615326">
    <property type="component" value="Unassembled WGS sequence"/>
</dbReference>
<name>A0ABX0KBX6_9PROT</name>
<evidence type="ECO:0000313" key="2">
    <source>
        <dbReference type="EMBL" id="NHO33293.1"/>
    </source>
</evidence>
<dbReference type="SMART" id="SM00470">
    <property type="entry name" value="ParB"/>
    <property type="match status" value="1"/>
</dbReference>
<dbReference type="RefSeq" id="WP_173577816.1">
    <property type="nucleotide sequence ID" value="NZ_WOSW01000025.1"/>
</dbReference>
<feature type="domain" description="ParB-like N-terminal" evidence="1">
    <location>
        <begin position="4"/>
        <end position="91"/>
    </location>
</feature>
<dbReference type="InterPro" id="IPR036086">
    <property type="entry name" value="ParB/Sulfiredoxin_sf"/>
</dbReference>
<organism evidence="2 3">
    <name type="scientific">Acetobacter fallax</name>
    <dbReference type="NCBI Taxonomy" id="1737473"/>
    <lineage>
        <taxon>Bacteria</taxon>
        <taxon>Pseudomonadati</taxon>
        <taxon>Pseudomonadota</taxon>
        <taxon>Alphaproteobacteria</taxon>
        <taxon>Acetobacterales</taxon>
        <taxon>Acetobacteraceae</taxon>
        <taxon>Acetobacter</taxon>
    </lineage>
</organism>
<keyword evidence="3" id="KW-1185">Reference proteome</keyword>
<evidence type="ECO:0000259" key="1">
    <source>
        <dbReference type="SMART" id="SM00470"/>
    </source>
</evidence>